<evidence type="ECO:0000313" key="2">
    <source>
        <dbReference type="Proteomes" id="UP000008022"/>
    </source>
</evidence>
<accession>A0A0E0N9H6</accession>
<proteinExistence type="predicted"/>
<dbReference type="EnsemblPlants" id="ORUFI02G02900.1">
    <property type="protein sequence ID" value="ORUFI02G02900.1"/>
    <property type="gene ID" value="ORUFI02G02900"/>
</dbReference>
<reference evidence="1" key="2">
    <citation type="submission" date="2015-06" db="UniProtKB">
        <authorList>
            <consortium name="EnsemblPlants"/>
        </authorList>
    </citation>
    <scope>IDENTIFICATION</scope>
</reference>
<sequence length="281" mass="30501">MAPGRFVTSGMEVFSKLVMMPIARHSQRRRRVMSAASEILTENCRLLRRRISGRSELGCGLPPCRHRGNTPSAAGLSPPRCCCDSTEEFAAGRGFIRPRLGLGNLLVDIEREGSYRHADEGPSPPRRCDFTEFVAGSCFIRRRIGFGDRHVDAGTPPPRRCDSTEFSVASGSATSSSRAPPWGRVHLSGSLPQFHGIGGGADTLHSALPGQPARRERRHAGIHDAHKLGVFLEGFSGKLDELTMEVAAGSMKPPDEIISCVRLPGSSPPLRDRENLKACIL</sequence>
<dbReference type="HOGENOM" id="CLU_089469_0_0_1"/>
<protein>
    <submittedName>
        <fullName evidence="1">Uncharacterized protein</fullName>
    </submittedName>
</protein>
<name>A0A0E0N9H6_ORYRU</name>
<organism evidence="1 2">
    <name type="scientific">Oryza rufipogon</name>
    <name type="common">Brownbeard rice</name>
    <name type="synonym">Asian wild rice</name>
    <dbReference type="NCBI Taxonomy" id="4529"/>
    <lineage>
        <taxon>Eukaryota</taxon>
        <taxon>Viridiplantae</taxon>
        <taxon>Streptophyta</taxon>
        <taxon>Embryophyta</taxon>
        <taxon>Tracheophyta</taxon>
        <taxon>Spermatophyta</taxon>
        <taxon>Magnoliopsida</taxon>
        <taxon>Liliopsida</taxon>
        <taxon>Poales</taxon>
        <taxon>Poaceae</taxon>
        <taxon>BOP clade</taxon>
        <taxon>Oryzoideae</taxon>
        <taxon>Oryzeae</taxon>
        <taxon>Oryzinae</taxon>
        <taxon>Oryza</taxon>
    </lineage>
</organism>
<reference evidence="2" key="1">
    <citation type="submission" date="2013-06" db="EMBL/GenBank/DDBJ databases">
        <authorList>
            <person name="Zhao Q."/>
        </authorList>
    </citation>
    <scope>NUCLEOTIDE SEQUENCE</scope>
    <source>
        <strain evidence="2">cv. W1943</strain>
    </source>
</reference>
<dbReference type="Proteomes" id="UP000008022">
    <property type="component" value="Unassembled WGS sequence"/>
</dbReference>
<evidence type="ECO:0000313" key="1">
    <source>
        <dbReference type="EnsemblPlants" id="ORUFI02G02900.1"/>
    </source>
</evidence>
<dbReference type="AlphaFoldDB" id="A0A0E0N9H6"/>
<dbReference type="Gramene" id="ORUFI02G02900.1">
    <property type="protein sequence ID" value="ORUFI02G02900.1"/>
    <property type="gene ID" value="ORUFI02G02900"/>
</dbReference>
<keyword evidence="2" id="KW-1185">Reference proteome</keyword>